<dbReference type="PANTHER" id="PTHR31290:SF5">
    <property type="entry name" value="UV-DAMAGE ENDONUCLEASE"/>
    <property type="match status" value="1"/>
</dbReference>
<name>A0A139A1E4_GONPJ</name>
<keyword evidence="9" id="KW-1185">Reference proteome</keyword>
<dbReference type="GO" id="GO:0006289">
    <property type="term" value="P:nucleotide-excision repair"/>
    <property type="evidence" value="ECO:0007669"/>
    <property type="project" value="InterPro"/>
</dbReference>
<proteinExistence type="predicted"/>
<dbReference type="GO" id="GO:0033892">
    <property type="term" value="F:deoxyribonuclease (pyrimidine dimer) activity"/>
    <property type="evidence" value="ECO:0007669"/>
    <property type="project" value="EnsemblFungi"/>
</dbReference>
<dbReference type="GO" id="GO:0006298">
    <property type="term" value="P:mismatch repair"/>
    <property type="evidence" value="ECO:0007669"/>
    <property type="project" value="EnsemblFungi"/>
</dbReference>
<dbReference type="SUPFAM" id="SSF51658">
    <property type="entry name" value="Xylose isomerase-like"/>
    <property type="match status" value="1"/>
</dbReference>
<dbReference type="GO" id="GO:0006290">
    <property type="term" value="P:pyrimidine dimer repair"/>
    <property type="evidence" value="ECO:0007669"/>
    <property type="project" value="EnsemblFungi"/>
</dbReference>
<dbReference type="NCBIfam" id="TIGR00629">
    <property type="entry name" value="uvde"/>
    <property type="match status" value="1"/>
</dbReference>
<dbReference type="Proteomes" id="UP000070544">
    <property type="component" value="Unassembled WGS sequence"/>
</dbReference>
<organism evidence="8 9">
    <name type="scientific">Gonapodya prolifera (strain JEL478)</name>
    <name type="common">Monoblepharis prolifera</name>
    <dbReference type="NCBI Taxonomy" id="1344416"/>
    <lineage>
        <taxon>Eukaryota</taxon>
        <taxon>Fungi</taxon>
        <taxon>Fungi incertae sedis</taxon>
        <taxon>Chytridiomycota</taxon>
        <taxon>Chytridiomycota incertae sedis</taxon>
        <taxon>Monoblepharidomycetes</taxon>
        <taxon>Monoblepharidales</taxon>
        <taxon>Gonapodyaceae</taxon>
        <taxon>Gonapodya</taxon>
    </lineage>
</organism>
<evidence type="ECO:0000256" key="2">
    <source>
        <dbReference type="ARBA" id="ARBA00022759"/>
    </source>
</evidence>
<dbReference type="Pfam" id="PF03851">
    <property type="entry name" value="UvdE"/>
    <property type="match status" value="1"/>
</dbReference>
<dbReference type="OrthoDB" id="541883at2759"/>
<dbReference type="GO" id="GO:0005739">
    <property type="term" value="C:mitochondrion"/>
    <property type="evidence" value="ECO:0007669"/>
    <property type="project" value="EnsemblFungi"/>
</dbReference>
<keyword evidence="5" id="KW-0378">Hydrolase</keyword>
<evidence type="ECO:0000256" key="4">
    <source>
        <dbReference type="ARBA" id="ARBA00022769"/>
    </source>
</evidence>
<dbReference type="GO" id="GO:0000404">
    <property type="term" value="F:heteroduplex DNA loop binding"/>
    <property type="evidence" value="ECO:0007669"/>
    <property type="project" value="EnsemblFungi"/>
</dbReference>
<dbReference type="PANTHER" id="PTHR31290">
    <property type="entry name" value="UV-DAMAGE ENDONUCLEASE"/>
    <property type="match status" value="1"/>
</dbReference>
<dbReference type="GO" id="GO:0070914">
    <property type="term" value="P:UV-damage excision repair"/>
    <property type="evidence" value="ECO:0007669"/>
    <property type="project" value="EnsemblFungi"/>
</dbReference>
<dbReference type="InterPro" id="IPR004601">
    <property type="entry name" value="UvdE"/>
</dbReference>
<keyword evidence="6" id="KW-0234">DNA repair</keyword>
<dbReference type="EMBL" id="KQ965820">
    <property type="protein sequence ID" value="KXS10554.1"/>
    <property type="molecule type" value="Genomic_DNA"/>
</dbReference>
<evidence type="ECO:0000256" key="6">
    <source>
        <dbReference type="ARBA" id="ARBA00023204"/>
    </source>
</evidence>
<protein>
    <submittedName>
        <fullName evidence="8">UV-endonuclease UvdE</fullName>
    </submittedName>
</protein>
<keyword evidence="2 8" id="KW-0255">Endonuclease</keyword>
<dbReference type="GO" id="GO:0005634">
    <property type="term" value="C:nucleus"/>
    <property type="evidence" value="ECO:0007669"/>
    <property type="project" value="EnsemblFungi"/>
</dbReference>
<evidence type="ECO:0000256" key="5">
    <source>
        <dbReference type="ARBA" id="ARBA00022801"/>
    </source>
</evidence>
<keyword evidence="4" id="KW-0228">DNA excision</keyword>
<feature type="region of interest" description="Disordered" evidence="7">
    <location>
        <begin position="352"/>
        <end position="409"/>
    </location>
</feature>
<dbReference type="Gene3D" id="3.20.20.150">
    <property type="entry name" value="Divalent-metal-dependent TIM barrel enzymes"/>
    <property type="match status" value="1"/>
</dbReference>
<sequence>MALLASAFGATEAASSIPLPAGGVLKTTFKGKLGYACLNTTLRAQKPSVFMSRGCTLNTIKTQGIQVAKDRALLNVQDGITMLDWNERHGIRFMRLSSDMFPFGSHQEHGYPLEFAAAELKRVGDHAKRLGHRLTFHPGQYTQLASPKEDVVVRAIRDLKMHAEILDLMGLDQDSVMVIHMGGVFESSAHADRAEAKAETLARFERTFETLPEYVQRRLVLENDDVSWSIEDLIGTCEKLSIPLVLDHHHNSIVHSSLPLLSYVPRVDAIWARRGIRPKQHLSDPAKPTGTPHQRRLHAYLVSRLPVEIDGWDGDLMVEAKGKERAVLALARRYGLWDVGEEWEVSGASSEAVANSSDHDKLEVNVAVPTPPKRGKKRKVEEQEDSSVENNTDATPPRPATRSTRRKKV</sequence>
<evidence type="ECO:0000256" key="3">
    <source>
        <dbReference type="ARBA" id="ARBA00022763"/>
    </source>
</evidence>
<dbReference type="AlphaFoldDB" id="A0A139A1E4"/>
<evidence type="ECO:0000256" key="7">
    <source>
        <dbReference type="SAM" id="MobiDB-lite"/>
    </source>
</evidence>
<reference evidence="8 9" key="1">
    <citation type="journal article" date="2015" name="Genome Biol. Evol.">
        <title>Phylogenomic analyses indicate that early fungi evolved digesting cell walls of algal ancestors of land plants.</title>
        <authorList>
            <person name="Chang Y."/>
            <person name="Wang S."/>
            <person name="Sekimoto S."/>
            <person name="Aerts A.L."/>
            <person name="Choi C."/>
            <person name="Clum A."/>
            <person name="LaButti K.M."/>
            <person name="Lindquist E.A."/>
            <person name="Yee Ngan C."/>
            <person name="Ohm R.A."/>
            <person name="Salamov A.A."/>
            <person name="Grigoriev I.V."/>
            <person name="Spatafora J.W."/>
            <person name="Berbee M.L."/>
        </authorList>
    </citation>
    <scope>NUCLEOTIDE SEQUENCE [LARGE SCALE GENOMIC DNA]</scope>
    <source>
        <strain evidence="8 9">JEL478</strain>
    </source>
</reference>
<dbReference type="OMA" id="AHADRCE"/>
<accession>A0A139A1E4</accession>
<dbReference type="GO" id="GO:0043504">
    <property type="term" value="P:mitochondrial DNA repair"/>
    <property type="evidence" value="ECO:0007669"/>
    <property type="project" value="EnsemblFungi"/>
</dbReference>
<gene>
    <name evidence="8" type="ORF">M427DRAFT_73832</name>
</gene>
<evidence type="ECO:0000313" key="8">
    <source>
        <dbReference type="EMBL" id="KXS10554.1"/>
    </source>
</evidence>
<dbReference type="GO" id="GO:0006284">
    <property type="term" value="P:base-excision repair"/>
    <property type="evidence" value="ECO:0007669"/>
    <property type="project" value="EnsemblFungi"/>
</dbReference>
<evidence type="ECO:0000313" key="9">
    <source>
        <dbReference type="Proteomes" id="UP000070544"/>
    </source>
</evidence>
<evidence type="ECO:0000256" key="1">
    <source>
        <dbReference type="ARBA" id="ARBA00022722"/>
    </source>
</evidence>
<dbReference type="InterPro" id="IPR036237">
    <property type="entry name" value="Xyl_isomerase-like_sf"/>
</dbReference>
<keyword evidence="1" id="KW-0540">Nuclease</keyword>
<keyword evidence="3" id="KW-0227">DNA damage</keyword>